<dbReference type="GO" id="GO:0006281">
    <property type="term" value="P:DNA repair"/>
    <property type="evidence" value="ECO:0007669"/>
    <property type="project" value="UniProtKB-KW"/>
</dbReference>
<proteinExistence type="predicted"/>
<reference evidence="10 11" key="1">
    <citation type="submission" date="2019-02" db="EMBL/GenBank/DDBJ databases">
        <title>Deep-cultivation of Planctomycetes and their phenomic and genomic characterization uncovers novel biology.</title>
        <authorList>
            <person name="Wiegand S."/>
            <person name="Jogler M."/>
            <person name="Boedeker C."/>
            <person name="Pinto D."/>
            <person name="Vollmers J."/>
            <person name="Rivas-Marin E."/>
            <person name="Kohn T."/>
            <person name="Peeters S.H."/>
            <person name="Heuer A."/>
            <person name="Rast P."/>
            <person name="Oberbeckmann S."/>
            <person name="Bunk B."/>
            <person name="Jeske O."/>
            <person name="Meyerdierks A."/>
            <person name="Storesund J.E."/>
            <person name="Kallscheuer N."/>
            <person name="Luecker S."/>
            <person name="Lage O.M."/>
            <person name="Pohl T."/>
            <person name="Merkel B.J."/>
            <person name="Hornburger P."/>
            <person name="Mueller R.-W."/>
            <person name="Bruemmer F."/>
            <person name="Labrenz M."/>
            <person name="Spormann A.M."/>
            <person name="Op Den Camp H."/>
            <person name="Overmann J."/>
            <person name="Amann R."/>
            <person name="Jetten M.S.M."/>
            <person name="Mascher T."/>
            <person name="Medema M.H."/>
            <person name="Devos D.P."/>
            <person name="Kaster A.-K."/>
            <person name="Ovreas L."/>
            <person name="Rohde M."/>
            <person name="Galperin M.Y."/>
            <person name="Jogler C."/>
        </authorList>
    </citation>
    <scope>NUCLEOTIDE SEQUENCE [LARGE SCALE GENOMIC DNA]</scope>
    <source>
        <strain evidence="10 11">Pan14r</strain>
    </source>
</reference>
<dbReference type="InterPro" id="IPR028207">
    <property type="entry name" value="DNA_pol_B_palm_palm"/>
</dbReference>
<dbReference type="PANTHER" id="PTHR36928:SF1">
    <property type="entry name" value="PHOSPHATASE YCDX-RELATED"/>
    <property type="match status" value="1"/>
</dbReference>
<evidence type="ECO:0000256" key="5">
    <source>
        <dbReference type="ARBA" id="ARBA00022932"/>
    </source>
</evidence>
<dbReference type="RefSeq" id="WP_146438147.1">
    <property type="nucleotide sequence ID" value="NZ_SJPL01000001.1"/>
</dbReference>
<keyword evidence="10" id="KW-0378">Hydrolase</keyword>
<feature type="domain" description="DNA-directed DNA polymerase X" evidence="9">
    <location>
        <begin position="1"/>
        <end position="322"/>
    </location>
</feature>
<dbReference type="Gene3D" id="3.30.460.10">
    <property type="entry name" value="Beta Polymerase, domain 2"/>
    <property type="match status" value="1"/>
</dbReference>
<dbReference type="CDD" id="cd07436">
    <property type="entry name" value="PHP_PolX"/>
    <property type="match status" value="1"/>
</dbReference>
<dbReference type="SUPFAM" id="SSF47802">
    <property type="entry name" value="DNA polymerase beta, N-terminal domain-like"/>
    <property type="match status" value="1"/>
</dbReference>
<comment type="caution">
    <text evidence="10">The sequence shown here is derived from an EMBL/GenBank/DDBJ whole genome shotgun (WGS) entry which is preliminary data.</text>
</comment>
<dbReference type="CDD" id="cd00141">
    <property type="entry name" value="NT_POLXc"/>
    <property type="match status" value="1"/>
</dbReference>
<dbReference type="SUPFAM" id="SSF81301">
    <property type="entry name" value="Nucleotidyltransferase"/>
    <property type="match status" value="1"/>
</dbReference>
<evidence type="ECO:0000256" key="6">
    <source>
        <dbReference type="ARBA" id="ARBA00023204"/>
    </source>
</evidence>
<dbReference type="InterPro" id="IPR002054">
    <property type="entry name" value="DNA-dir_DNA_pol_X"/>
</dbReference>
<dbReference type="Gene3D" id="3.30.210.10">
    <property type="entry name" value="DNA polymerase, thumb domain"/>
    <property type="match status" value="1"/>
</dbReference>
<keyword evidence="4" id="KW-0227">DNA damage</keyword>
<dbReference type="InterPro" id="IPR003141">
    <property type="entry name" value="Pol/His_phosphatase_N"/>
</dbReference>
<evidence type="ECO:0000256" key="1">
    <source>
        <dbReference type="ARBA" id="ARBA00012417"/>
    </source>
</evidence>
<keyword evidence="10" id="KW-0269">Exonuclease</keyword>
<keyword evidence="11" id="KW-1185">Reference proteome</keyword>
<dbReference type="InterPro" id="IPR043519">
    <property type="entry name" value="NT_sf"/>
</dbReference>
<dbReference type="InterPro" id="IPR022311">
    <property type="entry name" value="PolX-like"/>
</dbReference>
<dbReference type="InterPro" id="IPR016195">
    <property type="entry name" value="Pol/histidinol_Pase-like"/>
</dbReference>
<dbReference type="InterPro" id="IPR027421">
    <property type="entry name" value="DNA_pol_lamdba_lyase_dom_sf"/>
</dbReference>
<protein>
    <recommendedName>
        <fullName evidence="1">DNA-directed DNA polymerase</fullName>
        <ecNumber evidence="1">2.7.7.7</ecNumber>
    </recommendedName>
</protein>
<dbReference type="SMART" id="SM00481">
    <property type="entry name" value="POLIIIAc"/>
    <property type="match status" value="1"/>
</dbReference>
<dbReference type="OrthoDB" id="9808747at2"/>
<dbReference type="InterPro" id="IPR002008">
    <property type="entry name" value="DNA_pol_X_beta-like"/>
</dbReference>
<dbReference type="InterPro" id="IPR004013">
    <property type="entry name" value="PHP_dom"/>
</dbReference>
<dbReference type="PANTHER" id="PTHR36928">
    <property type="entry name" value="PHOSPHATASE YCDX-RELATED"/>
    <property type="match status" value="1"/>
</dbReference>
<dbReference type="GO" id="GO:0003887">
    <property type="term" value="F:DNA-directed DNA polymerase activity"/>
    <property type="evidence" value="ECO:0007669"/>
    <property type="project" value="UniProtKB-KW"/>
</dbReference>
<dbReference type="EC" id="2.7.7.7" evidence="1"/>
<keyword evidence="6" id="KW-0234">DNA repair</keyword>
<dbReference type="NCBIfam" id="NF006375">
    <property type="entry name" value="PRK08609.1"/>
    <property type="match status" value="1"/>
</dbReference>
<dbReference type="InterPro" id="IPR029398">
    <property type="entry name" value="PolB_thumb"/>
</dbReference>
<evidence type="ECO:0000256" key="3">
    <source>
        <dbReference type="ARBA" id="ARBA00022695"/>
    </source>
</evidence>
<dbReference type="Gene3D" id="1.10.150.110">
    <property type="entry name" value="DNA polymerase beta, N-terminal domain-like"/>
    <property type="match status" value="1"/>
</dbReference>
<keyword evidence="10" id="KW-0540">Nuclease</keyword>
<keyword evidence="5" id="KW-0239">DNA-directed DNA polymerase</keyword>
<dbReference type="GO" id="GO:0008270">
    <property type="term" value="F:zinc ion binding"/>
    <property type="evidence" value="ECO:0007669"/>
    <property type="project" value="TreeGrafter"/>
</dbReference>
<feature type="domain" description="Polymerase/histidinol phosphatase N-terminal" evidence="8">
    <location>
        <begin position="346"/>
        <end position="426"/>
    </location>
</feature>
<name>A0A5C5Y1G0_9PLAN</name>
<dbReference type="Gene3D" id="3.20.20.140">
    <property type="entry name" value="Metal-dependent hydrolases"/>
    <property type="match status" value="1"/>
</dbReference>
<dbReference type="Pfam" id="PF14791">
    <property type="entry name" value="DNA_pol_B_thumb"/>
    <property type="match status" value="1"/>
</dbReference>
<dbReference type="PIRSF" id="PIRSF005047">
    <property type="entry name" value="UCP005047_YshC"/>
    <property type="match status" value="1"/>
</dbReference>
<dbReference type="InterPro" id="IPR047967">
    <property type="entry name" value="PolX_PHP"/>
</dbReference>
<dbReference type="Pfam" id="PF02811">
    <property type="entry name" value="PHP"/>
    <property type="match status" value="1"/>
</dbReference>
<dbReference type="Pfam" id="PF14716">
    <property type="entry name" value="HHH_8"/>
    <property type="match status" value="1"/>
</dbReference>
<dbReference type="InterPro" id="IPR050243">
    <property type="entry name" value="PHP_phosphatase"/>
</dbReference>
<dbReference type="InterPro" id="IPR037160">
    <property type="entry name" value="DNA_Pol_thumb_sf"/>
</dbReference>
<comment type="catalytic activity">
    <reaction evidence="7">
        <text>DNA(n) + a 2'-deoxyribonucleoside 5'-triphosphate = DNA(n+1) + diphosphate</text>
        <dbReference type="Rhea" id="RHEA:22508"/>
        <dbReference type="Rhea" id="RHEA-COMP:17339"/>
        <dbReference type="Rhea" id="RHEA-COMP:17340"/>
        <dbReference type="ChEBI" id="CHEBI:33019"/>
        <dbReference type="ChEBI" id="CHEBI:61560"/>
        <dbReference type="ChEBI" id="CHEBI:173112"/>
        <dbReference type="EC" id="2.7.7.7"/>
    </reaction>
</comment>
<evidence type="ECO:0000313" key="11">
    <source>
        <dbReference type="Proteomes" id="UP000317238"/>
    </source>
</evidence>
<evidence type="ECO:0000256" key="4">
    <source>
        <dbReference type="ARBA" id="ARBA00022763"/>
    </source>
</evidence>
<dbReference type="AlphaFoldDB" id="A0A5C5Y1G0"/>
<dbReference type="GO" id="GO:0003677">
    <property type="term" value="F:DNA binding"/>
    <property type="evidence" value="ECO:0007669"/>
    <property type="project" value="InterPro"/>
</dbReference>
<dbReference type="GO" id="GO:0042578">
    <property type="term" value="F:phosphoric ester hydrolase activity"/>
    <property type="evidence" value="ECO:0007669"/>
    <property type="project" value="TreeGrafter"/>
</dbReference>
<evidence type="ECO:0000313" key="10">
    <source>
        <dbReference type="EMBL" id="TWT68145.1"/>
    </source>
</evidence>
<dbReference type="GO" id="GO:0004527">
    <property type="term" value="F:exonuclease activity"/>
    <property type="evidence" value="ECO:0007669"/>
    <property type="project" value="UniProtKB-KW"/>
</dbReference>
<evidence type="ECO:0000256" key="7">
    <source>
        <dbReference type="ARBA" id="ARBA00049244"/>
    </source>
</evidence>
<dbReference type="Pfam" id="PF14520">
    <property type="entry name" value="HHH_5"/>
    <property type="match status" value="1"/>
</dbReference>
<dbReference type="InterPro" id="IPR010996">
    <property type="entry name" value="HHH_MUS81"/>
</dbReference>
<dbReference type="SMART" id="SM00483">
    <property type="entry name" value="POLXc"/>
    <property type="match status" value="1"/>
</dbReference>
<evidence type="ECO:0000259" key="8">
    <source>
        <dbReference type="SMART" id="SM00481"/>
    </source>
</evidence>
<keyword evidence="3" id="KW-0548">Nucleotidyltransferase</keyword>
<dbReference type="Proteomes" id="UP000317238">
    <property type="component" value="Unassembled WGS sequence"/>
</dbReference>
<dbReference type="Gene3D" id="1.10.150.20">
    <property type="entry name" value="5' to 3' exonuclease, C-terminal subdomain"/>
    <property type="match status" value="1"/>
</dbReference>
<accession>A0A5C5Y1G0</accession>
<keyword evidence="2" id="KW-0808">Transferase</keyword>
<sequence>MDNAGIAAAFDEIAELMEFRGENPFRIRAYSNGARAIRDLDESVQSILADPDRDLAKVPGIGKTLVEKCQTLIDTGSLPALEKLRDQVPDVLIQIARIPGLGAKKAVKLQQELNIQSLDDLRKACQTDEVANLKGFGKKTQASILDGLQIAQASAERIYWSEGDSLARAIGRHMEQCEGIETMQWAGSYRRGKETIGDLDLLVVAEKDSPENRNAVMDHFEAYADRTQTIGRGETKVSIRVGKAFQVDMRMVAPEQFGAALQYFTGSQAHNIHTRRLAKERGLKINEYGVFRDGEDQPIAGNTEEGVYEAIGLPWIAPELREDRQEFQWASSDQLPDLIDVDDIVGDLHMHTNATDGTATLREMADAAIERGLKYIAITDHSQRVTMAGGLDPDRLLEQWAMIDDIRSEYDGRLVILKGIECDILEKGGMDLPDDVLAQGDWIIASVHYGQKQPRDQITERILGAIENPHVDCIAHPTGRLINRRPPYEVDMDAVLHAAKEHDTIMELNANPARLDLNDVHLAAAKKLGVPIVISTDAHSTEGLDVMRFGICQARRGGLTKDDVVNTLSWAKFRKLVKA</sequence>
<dbReference type="EMBL" id="SJPL01000001">
    <property type="protein sequence ID" value="TWT68145.1"/>
    <property type="molecule type" value="Genomic_DNA"/>
</dbReference>
<organism evidence="10 11">
    <name type="scientific">Crateriforma conspicua</name>
    <dbReference type="NCBI Taxonomy" id="2527996"/>
    <lineage>
        <taxon>Bacteria</taxon>
        <taxon>Pseudomonadati</taxon>
        <taxon>Planctomycetota</taxon>
        <taxon>Planctomycetia</taxon>
        <taxon>Planctomycetales</taxon>
        <taxon>Planctomycetaceae</taxon>
        <taxon>Crateriforma</taxon>
    </lineage>
</organism>
<dbReference type="PRINTS" id="PR00870">
    <property type="entry name" value="DNAPOLXBETA"/>
</dbReference>
<evidence type="ECO:0000259" key="9">
    <source>
        <dbReference type="SMART" id="SM00483"/>
    </source>
</evidence>
<dbReference type="GO" id="GO:0005829">
    <property type="term" value="C:cytosol"/>
    <property type="evidence" value="ECO:0007669"/>
    <property type="project" value="TreeGrafter"/>
</dbReference>
<gene>
    <name evidence="10" type="primary">polX</name>
    <name evidence="10" type="ORF">Pan14r_03840</name>
</gene>
<evidence type="ECO:0000256" key="2">
    <source>
        <dbReference type="ARBA" id="ARBA00022679"/>
    </source>
</evidence>
<dbReference type="Pfam" id="PF14792">
    <property type="entry name" value="DNA_pol_B_palm"/>
    <property type="match status" value="1"/>
</dbReference>
<dbReference type="SUPFAM" id="SSF89550">
    <property type="entry name" value="PHP domain-like"/>
    <property type="match status" value="1"/>
</dbReference>